<gene>
    <name evidence="2" type="ORF">PLEPLA_LOCUS5022</name>
</gene>
<reference evidence="2" key="1">
    <citation type="submission" date="2020-03" db="EMBL/GenBank/DDBJ databases">
        <authorList>
            <person name="Weist P."/>
        </authorList>
    </citation>
    <scope>NUCLEOTIDE SEQUENCE</scope>
</reference>
<feature type="compositionally biased region" description="Low complexity" evidence="1">
    <location>
        <begin position="24"/>
        <end position="62"/>
    </location>
</feature>
<comment type="caution">
    <text evidence="2">The sequence shown here is derived from an EMBL/GenBank/DDBJ whole genome shotgun (WGS) entry which is preliminary data.</text>
</comment>
<organism evidence="2 3">
    <name type="scientific">Pleuronectes platessa</name>
    <name type="common">European plaice</name>
    <dbReference type="NCBI Taxonomy" id="8262"/>
    <lineage>
        <taxon>Eukaryota</taxon>
        <taxon>Metazoa</taxon>
        <taxon>Chordata</taxon>
        <taxon>Craniata</taxon>
        <taxon>Vertebrata</taxon>
        <taxon>Euteleostomi</taxon>
        <taxon>Actinopterygii</taxon>
        <taxon>Neopterygii</taxon>
        <taxon>Teleostei</taxon>
        <taxon>Neoteleostei</taxon>
        <taxon>Acanthomorphata</taxon>
        <taxon>Carangaria</taxon>
        <taxon>Pleuronectiformes</taxon>
        <taxon>Pleuronectoidei</taxon>
        <taxon>Pleuronectidae</taxon>
        <taxon>Pleuronectes</taxon>
    </lineage>
</organism>
<keyword evidence="3" id="KW-1185">Reference proteome</keyword>
<name>A0A9N7TQG8_PLEPL</name>
<evidence type="ECO:0000256" key="1">
    <source>
        <dbReference type="SAM" id="MobiDB-lite"/>
    </source>
</evidence>
<evidence type="ECO:0000313" key="2">
    <source>
        <dbReference type="EMBL" id="CAB1417220.1"/>
    </source>
</evidence>
<evidence type="ECO:0000313" key="3">
    <source>
        <dbReference type="Proteomes" id="UP001153269"/>
    </source>
</evidence>
<dbReference type="Proteomes" id="UP001153269">
    <property type="component" value="Unassembled WGS sequence"/>
</dbReference>
<accession>A0A9N7TQG8</accession>
<feature type="region of interest" description="Disordered" evidence="1">
    <location>
        <begin position="1"/>
        <end position="62"/>
    </location>
</feature>
<proteinExistence type="predicted"/>
<sequence>MQRLAKTEWRPLSPGELLPPPCSQPNSNPSAAAATTAATAAAATAAATATTPPPADALTLPPADASSWHEWSLNTLQTACRQILLRRRRDGGRQRHIEADAEKCERVSVRLVMTRSWLRRAGEAAALALTHLIPTGPPG</sequence>
<dbReference type="AlphaFoldDB" id="A0A9N7TQG8"/>
<dbReference type="EMBL" id="CADEAL010000254">
    <property type="protein sequence ID" value="CAB1417220.1"/>
    <property type="molecule type" value="Genomic_DNA"/>
</dbReference>
<protein>
    <submittedName>
        <fullName evidence="2">Uncharacterized protein</fullName>
    </submittedName>
</protein>